<dbReference type="CDD" id="cd00757">
    <property type="entry name" value="ThiF_MoeB_HesA_family"/>
    <property type="match status" value="1"/>
</dbReference>
<sequence>MDRGHTVNRYARQMILPEVGASGQERLSAARVLVIGAGGLAAPVLPLLAGAGVGHLTIVDGDTVDLSNLHRQTLFSEGDCGQLKAKITAQRCRELNRDITVVAKNQALTSENATDLIANADLVLDCADSYAATYTLSDTCLTLGKPLISASVLDLGGYVGGFCGGAPSVRAIFPDAPDSGASCATAGVLGPVVGLIGSMQAQMALAVLLGLDPSPLGQIMQFDAQNYRSTSFRFDDAPEPDQSLRFVGLPELTDSDLIIELRGVDEAPEPILPSANRIPPDEVLNHLPDPSTRIALCCATGLRAWRTAERIQQNWPGDIVLVAATTS</sequence>
<evidence type="ECO:0000313" key="3">
    <source>
        <dbReference type="EMBL" id="RBW54049.1"/>
    </source>
</evidence>
<comment type="similarity">
    <text evidence="1">Belongs to the HesA/MoeB/ThiF family.</text>
</comment>
<dbReference type="GO" id="GO:0004792">
    <property type="term" value="F:thiosulfate-cyanide sulfurtransferase activity"/>
    <property type="evidence" value="ECO:0007669"/>
    <property type="project" value="TreeGrafter"/>
</dbReference>
<name>A0A366X0F9_9RHOB</name>
<dbReference type="InterPro" id="IPR035985">
    <property type="entry name" value="Ubiquitin-activating_enz"/>
</dbReference>
<dbReference type="Pfam" id="PF00899">
    <property type="entry name" value="ThiF"/>
    <property type="match status" value="1"/>
</dbReference>
<accession>A0A366X0F9</accession>
<dbReference type="InterPro" id="IPR000594">
    <property type="entry name" value="ThiF_NAD_FAD-bd"/>
</dbReference>
<protein>
    <submittedName>
        <fullName evidence="3">HesA/MoeB/ThiF family protein</fullName>
    </submittedName>
</protein>
<comment type="caution">
    <text evidence="3">The sequence shown here is derived from an EMBL/GenBank/DDBJ whole genome shotgun (WGS) entry which is preliminary data.</text>
</comment>
<dbReference type="GO" id="GO:0008641">
    <property type="term" value="F:ubiquitin-like modifier activating enzyme activity"/>
    <property type="evidence" value="ECO:0007669"/>
    <property type="project" value="InterPro"/>
</dbReference>
<dbReference type="EMBL" id="QOCE01000033">
    <property type="protein sequence ID" value="RBW54049.1"/>
    <property type="molecule type" value="Genomic_DNA"/>
</dbReference>
<dbReference type="RefSeq" id="WP_113823993.1">
    <property type="nucleotide sequence ID" value="NZ_QOCE01000033.1"/>
</dbReference>
<dbReference type="Proteomes" id="UP000252706">
    <property type="component" value="Unassembled WGS sequence"/>
</dbReference>
<dbReference type="SUPFAM" id="SSF69572">
    <property type="entry name" value="Activating enzymes of the ubiquitin-like proteins"/>
    <property type="match status" value="1"/>
</dbReference>
<dbReference type="PANTHER" id="PTHR10953:SF102">
    <property type="entry name" value="ADENYLYLTRANSFERASE AND SULFURTRANSFERASE MOCS3"/>
    <property type="match status" value="1"/>
</dbReference>
<organism evidence="3 4">
    <name type="scientific">Phaeobacter gallaeciensis</name>
    <dbReference type="NCBI Taxonomy" id="60890"/>
    <lineage>
        <taxon>Bacteria</taxon>
        <taxon>Pseudomonadati</taxon>
        <taxon>Pseudomonadota</taxon>
        <taxon>Alphaproteobacteria</taxon>
        <taxon>Rhodobacterales</taxon>
        <taxon>Roseobacteraceae</taxon>
        <taxon>Phaeobacter</taxon>
    </lineage>
</organism>
<dbReference type="GO" id="GO:0005737">
    <property type="term" value="C:cytoplasm"/>
    <property type="evidence" value="ECO:0007669"/>
    <property type="project" value="TreeGrafter"/>
</dbReference>
<dbReference type="GO" id="GO:0016779">
    <property type="term" value="F:nucleotidyltransferase activity"/>
    <property type="evidence" value="ECO:0007669"/>
    <property type="project" value="TreeGrafter"/>
</dbReference>
<evidence type="ECO:0000256" key="1">
    <source>
        <dbReference type="ARBA" id="ARBA00009919"/>
    </source>
</evidence>
<dbReference type="InterPro" id="IPR045886">
    <property type="entry name" value="ThiF/MoeB/HesA"/>
</dbReference>
<dbReference type="Gene3D" id="3.40.50.720">
    <property type="entry name" value="NAD(P)-binding Rossmann-like Domain"/>
    <property type="match status" value="1"/>
</dbReference>
<evidence type="ECO:0000313" key="4">
    <source>
        <dbReference type="Proteomes" id="UP000252706"/>
    </source>
</evidence>
<dbReference type="OrthoDB" id="9804286at2"/>
<feature type="domain" description="THIF-type NAD/FAD binding fold" evidence="2">
    <location>
        <begin position="10"/>
        <end position="239"/>
    </location>
</feature>
<proteinExistence type="inferred from homology"/>
<dbReference type="PANTHER" id="PTHR10953">
    <property type="entry name" value="UBIQUITIN-ACTIVATING ENZYME E1"/>
    <property type="match status" value="1"/>
</dbReference>
<evidence type="ECO:0000259" key="2">
    <source>
        <dbReference type="Pfam" id="PF00899"/>
    </source>
</evidence>
<dbReference type="FunFam" id="3.40.50.720:FF:000080">
    <property type="entry name" value="Thiazole biosynthesis adenylyltransferase ThiF"/>
    <property type="match status" value="1"/>
</dbReference>
<dbReference type="AlphaFoldDB" id="A0A366X0F9"/>
<gene>
    <name evidence="3" type="ORF">DS909_13565</name>
</gene>
<reference evidence="3 4" key="1">
    <citation type="submission" date="2018-07" db="EMBL/GenBank/DDBJ databases">
        <title>Modular assembly of carbohydrate-degrading microbial communities in the ocean.</title>
        <authorList>
            <person name="Enke T.N."/>
            <person name="Datta M.S."/>
            <person name="Schwartzman J.A."/>
            <person name="Cermak N."/>
            <person name="Schmitz D.A."/>
            <person name="Barrere J."/>
            <person name="Cordero O.X."/>
        </authorList>
    </citation>
    <scope>NUCLEOTIDE SEQUENCE [LARGE SCALE GENOMIC DNA]</scope>
    <source>
        <strain evidence="3 4">C3M10</strain>
    </source>
</reference>